<dbReference type="PANTHER" id="PTHR11851">
    <property type="entry name" value="METALLOPROTEASE"/>
    <property type="match status" value="1"/>
</dbReference>
<dbReference type="InterPro" id="IPR011249">
    <property type="entry name" value="Metalloenz_LuxS/M16"/>
</dbReference>
<keyword evidence="5" id="KW-1185">Reference proteome</keyword>
<evidence type="ECO:0000313" key="5">
    <source>
        <dbReference type="Proteomes" id="UP000500938"/>
    </source>
</evidence>
<reference evidence="4 5" key="1">
    <citation type="submission" date="2020-05" db="EMBL/GenBank/DDBJ databases">
        <title>Complete genome sequence of Gemmatimonas greenlandica TET16.</title>
        <authorList>
            <person name="Zeng Y."/>
        </authorList>
    </citation>
    <scope>NUCLEOTIDE SEQUENCE [LARGE SCALE GENOMIC DNA]</scope>
    <source>
        <strain evidence="4 5">TET16</strain>
    </source>
</reference>
<sequence>MMMLTAAPLSGQGAVKKPVAKAPAKAAPAKPAELSPAITSPTDTLTSKFDVAGIPVILRRVSANNVVAANLYLLGGTRQLTAANQGIETLLLEASERGTAKYPRDLLRTKMAQLGSAIGVSANADWTTISLRATTTGLDSTWAILADRVMAPRLDPAEVELVREQFVTATRQRKDSPDALLDYLADSIAFSGHPYALEPTGTEQSLTSITTADLKAYHASQFVTSRMMLVVVGNVSRTKVEKLVRETLGRMPKGNYAWTLPDPPAELPSAYVVEKRTLPTNYLQGYFHGPKATSKDYPALRLACAVLSGRLFAEVRGRRNLTYSVNAPFVERAFSLGGLYVTTTQPDEVLTIMQQQITSLREGTITTDGLERLVQQFIVTYFLDNETNADQANMLARADLYQGDFRRAAQFVEELRAVTPEQIQQAARTYMGKVRWAYVGDPSKVTPARMLRF</sequence>
<proteinExistence type="inferred from homology"/>
<dbReference type="AlphaFoldDB" id="A0A6M4IV70"/>
<evidence type="ECO:0000259" key="2">
    <source>
        <dbReference type="Pfam" id="PF00675"/>
    </source>
</evidence>
<dbReference type="Pfam" id="PF00675">
    <property type="entry name" value="Peptidase_M16"/>
    <property type="match status" value="1"/>
</dbReference>
<feature type="domain" description="Peptidase M16 N-terminal" evidence="2">
    <location>
        <begin position="60"/>
        <end position="196"/>
    </location>
</feature>
<dbReference type="GO" id="GO:0046872">
    <property type="term" value="F:metal ion binding"/>
    <property type="evidence" value="ECO:0007669"/>
    <property type="project" value="InterPro"/>
</dbReference>
<dbReference type="Proteomes" id="UP000500938">
    <property type="component" value="Chromosome"/>
</dbReference>
<dbReference type="Pfam" id="PF05193">
    <property type="entry name" value="Peptidase_M16_C"/>
    <property type="match status" value="1"/>
</dbReference>
<dbReference type="SUPFAM" id="SSF63411">
    <property type="entry name" value="LuxS/MPP-like metallohydrolase"/>
    <property type="match status" value="2"/>
</dbReference>
<dbReference type="InterPro" id="IPR011765">
    <property type="entry name" value="Pept_M16_N"/>
</dbReference>
<comment type="similarity">
    <text evidence="1">Belongs to the peptidase M16 family.</text>
</comment>
<protein>
    <submittedName>
        <fullName evidence="4">Insulinase family protein</fullName>
    </submittedName>
</protein>
<organism evidence="4 5">
    <name type="scientific">Gemmatimonas groenlandica</name>
    <dbReference type="NCBI Taxonomy" id="2732249"/>
    <lineage>
        <taxon>Bacteria</taxon>
        <taxon>Pseudomonadati</taxon>
        <taxon>Gemmatimonadota</taxon>
        <taxon>Gemmatimonadia</taxon>
        <taxon>Gemmatimonadales</taxon>
        <taxon>Gemmatimonadaceae</taxon>
        <taxon>Gemmatimonas</taxon>
    </lineage>
</organism>
<evidence type="ECO:0000256" key="1">
    <source>
        <dbReference type="ARBA" id="ARBA00007261"/>
    </source>
</evidence>
<evidence type="ECO:0000259" key="3">
    <source>
        <dbReference type="Pfam" id="PF05193"/>
    </source>
</evidence>
<feature type="domain" description="Peptidase M16 C-terminal" evidence="3">
    <location>
        <begin position="208"/>
        <end position="376"/>
    </location>
</feature>
<name>A0A6M4IV70_9BACT</name>
<accession>A0A6M4IV70</accession>
<dbReference type="Gene3D" id="3.30.830.10">
    <property type="entry name" value="Metalloenzyme, LuxS/M16 peptidase-like"/>
    <property type="match status" value="2"/>
</dbReference>
<dbReference type="InterPro" id="IPR007863">
    <property type="entry name" value="Peptidase_M16_C"/>
</dbReference>
<dbReference type="InterPro" id="IPR050361">
    <property type="entry name" value="MPP/UQCRC_Complex"/>
</dbReference>
<dbReference type="KEGG" id="ggr:HKW67_14865"/>
<dbReference type="PANTHER" id="PTHR11851:SF49">
    <property type="entry name" value="MITOCHONDRIAL-PROCESSING PEPTIDASE SUBUNIT ALPHA"/>
    <property type="match status" value="1"/>
</dbReference>
<evidence type="ECO:0000313" key="4">
    <source>
        <dbReference type="EMBL" id="QJR36702.1"/>
    </source>
</evidence>
<dbReference type="EMBL" id="CP053085">
    <property type="protein sequence ID" value="QJR36702.1"/>
    <property type="molecule type" value="Genomic_DNA"/>
</dbReference>
<gene>
    <name evidence="4" type="ORF">HKW67_14865</name>
</gene>